<name>A0ABR4HFZ3_9EURO</name>
<comment type="caution">
    <text evidence="2">The sequence shown here is derived from an EMBL/GenBank/DDBJ whole genome shotgun (WGS) entry which is preliminary data.</text>
</comment>
<feature type="compositionally biased region" description="Polar residues" evidence="1">
    <location>
        <begin position="251"/>
        <end position="260"/>
    </location>
</feature>
<feature type="region of interest" description="Disordered" evidence="1">
    <location>
        <begin position="1"/>
        <end position="461"/>
    </location>
</feature>
<feature type="compositionally biased region" description="Polar residues" evidence="1">
    <location>
        <begin position="380"/>
        <end position="410"/>
    </location>
</feature>
<evidence type="ECO:0000313" key="3">
    <source>
        <dbReference type="Proteomes" id="UP001610335"/>
    </source>
</evidence>
<feature type="compositionally biased region" description="Polar residues" evidence="1">
    <location>
        <begin position="345"/>
        <end position="363"/>
    </location>
</feature>
<feature type="compositionally biased region" description="Polar residues" evidence="1">
    <location>
        <begin position="433"/>
        <end position="442"/>
    </location>
</feature>
<keyword evidence="3" id="KW-1185">Reference proteome</keyword>
<gene>
    <name evidence="2" type="ORF">BDW59DRAFT_21475</name>
</gene>
<evidence type="ECO:0000256" key="1">
    <source>
        <dbReference type="SAM" id="MobiDB-lite"/>
    </source>
</evidence>
<dbReference type="Proteomes" id="UP001610335">
    <property type="component" value="Unassembled WGS sequence"/>
</dbReference>
<sequence length="490" mass="52707">MSGSNPFRPKKSEDFTAHQCQHHSSQSTSSLSVAPDPIFLGHPPRAALAASQTNDPSAPRALATTPPPPINDPDLDDSVTSDDRSTLDPFNRDSDVSDDGAERVQTPSEAPVTTSPGDLRRPRGNIRITPPSVSSSNQFPTTTTLPEDQSLRTDNQRYIDSNEELPEHPAVANSFELSQSDVSSDEIDSDSTADELHTHAPYKTSARPTSLGPGIGLRALASRSGNRDRVPPPPPKSHHGKMIIPDLSRTPPASQTTPSKAANRVSFHGSSSSPLASPRVLQMGPDYFSSSSSQPAPPTDILRRSQSQYKRPPTPPLSRRHSQMRRSKSTFSKSSPSQLSIPSARIQTTASTPSSPGSRSLTPIRSGDSRFDSSIPDEASSISTVHSENIAPTSSTQTLEVSGLGIQSNPRSKRASMINQLPPPPPPRRTRGSNHSNDSNRPASLCSEQRADGVESFVPHPSNAKDILADLSRLQKEVDDLRGHYQGRND</sequence>
<feature type="compositionally biased region" description="Acidic residues" evidence="1">
    <location>
        <begin position="183"/>
        <end position="193"/>
    </location>
</feature>
<feature type="compositionally biased region" description="Polar residues" evidence="1">
    <location>
        <begin position="131"/>
        <end position="148"/>
    </location>
</feature>
<feature type="compositionally biased region" description="Basic residues" evidence="1">
    <location>
        <begin position="318"/>
        <end position="328"/>
    </location>
</feature>
<organism evidence="2 3">
    <name type="scientific">Aspergillus cavernicola</name>
    <dbReference type="NCBI Taxonomy" id="176166"/>
    <lineage>
        <taxon>Eukaryota</taxon>
        <taxon>Fungi</taxon>
        <taxon>Dikarya</taxon>
        <taxon>Ascomycota</taxon>
        <taxon>Pezizomycotina</taxon>
        <taxon>Eurotiomycetes</taxon>
        <taxon>Eurotiomycetidae</taxon>
        <taxon>Eurotiales</taxon>
        <taxon>Aspergillaceae</taxon>
        <taxon>Aspergillus</taxon>
        <taxon>Aspergillus subgen. Nidulantes</taxon>
    </lineage>
</organism>
<accession>A0ABR4HFZ3</accession>
<reference evidence="2 3" key="1">
    <citation type="submission" date="2024-07" db="EMBL/GenBank/DDBJ databases">
        <title>Section-level genome sequencing and comparative genomics of Aspergillus sections Usti and Cavernicolus.</title>
        <authorList>
            <consortium name="Lawrence Berkeley National Laboratory"/>
            <person name="Nybo J.L."/>
            <person name="Vesth T.C."/>
            <person name="Theobald S."/>
            <person name="Frisvad J.C."/>
            <person name="Larsen T.O."/>
            <person name="Kjaerboelling I."/>
            <person name="Rothschild-Mancinelli K."/>
            <person name="Lyhne E.K."/>
            <person name="Kogle M.E."/>
            <person name="Barry K."/>
            <person name="Clum A."/>
            <person name="Na H."/>
            <person name="Ledsgaard L."/>
            <person name="Lin J."/>
            <person name="Lipzen A."/>
            <person name="Kuo A."/>
            <person name="Riley R."/>
            <person name="Mondo S."/>
            <person name="LaButti K."/>
            <person name="Haridas S."/>
            <person name="Pangalinan J."/>
            <person name="Salamov A.A."/>
            <person name="Simmons B.A."/>
            <person name="Magnuson J.K."/>
            <person name="Chen J."/>
            <person name="Drula E."/>
            <person name="Henrissat B."/>
            <person name="Wiebenga A."/>
            <person name="Lubbers R.J."/>
            <person name="Gomes A.C."/>
            <person name="Makela M.R."/>
            <person name="Stajich J."/>
            <person name="Grigoriev I.V."/>
            <person name="Mortensen U.H."/>
            <person name="De vries R.P."/>
            <person name="Baker S.E."/>
            <person name="Andersen M.R."/>
        </authorList>
    </citation>
    <scope>NUCLEOTIDE SEQUENCE [LARGE SCALE GENOMIC DNA]</scope>
    <source>
        <strain evidence="2 3">CBS 600.67</strain>
    </source>
</reference>
<feature type="compositionally biased region" description="Low complexity" evidence="1">
    <location>
        <begin position="329"/>
        <end position="343"/>
    </location>
</feature>
<evidence type="ECO:0000313" key="2">
    <source>
        <dbReference type="EMBL" id="KAL2814403.1"/>
    </source>
</evidence>
<feature type="compositionally biased region" description="Low complexity" evidence="1">
    <location>
        <begin position="18"/>
        <end position="32"/>
    </location>
</feature>
<proteinExistence type="predicted"/>
<dbReference type="EMBL" id="JBFXLS010000126">
    <property type="protein sequence ID" value="KAL2814403.1"/>
    <property type="molecule type" value="Genomic_DNA"/>
</dbReference>
<protein>
    <submittedName>
        <fullName evidence="2">Uncharacterized protein</fullName>
    </submittedName>
</protein>
<feature type="compositionally biased region" description="Basic and acidic residues" evidence="1">
    <location>
        <begin position="81"/>
        <end position="95"/>
    </location>
</feature>
<feature type="compositionally biased region" description="Polar residues" evidence="1">
    <location>
        <begin position="105"/>
        <end position="116"/>
    </location>
</feature>